<dbReference type="NCBIfam" id="TIGR00696">
    <property type="entry name" value="wecG_tagA_cpsF"/>
    <property type="match status" value="1"/>
</dbReference>
<keyword evidence="7" id="KW-1185">Reference proteome</keyword>
<dbReference type="PANTHER" id="PTHR34136:SF1">
    <property type="entry name" value="UDP-N-ACETYL-D-MANNOSAMINURONIC ACID TRANSFERASE"/>
    <property type="match status" value="1"/>
</dbReference>
<dbReference type="EMBL" id="QEKH01000009">
    <property type="protein sequence ID" value="PVY43399.1"/>
    <property type="molecule type" value="Genomic_DNA"/>
</dbReference>
<dbReference type="Proteomes" id="UP000245959">
    <property type="component" value="Unassembled WGS sequence"/>
</dbReference>
<feature type="domain" description="Glycosyl transferase family 1" evidence="4">
    <location>
        <begin position="193"/>
        <end position="350"/>
    </location>
</feature>
<dbReference type="Pfam" id="PF03808">
    <property type="entry name" value="Glyco_tran_WecG"/>
    <property type="match status" value="1"/>
</dbReference>
<accession>A0A2U1B3Z3</accession>
<keyword evidence="3" id="KW-1133">Transmembrane helix</keyword>
<keyword evidence="2" id="KW-0808">Transferase</keyword>
<comment type="caution">
    <text evidence="6">The sequence shown here is derived from an EMBL/GenBank/DDBJ whole genome shotgun (WGS) entry which is preliminary data.</text>
</comment>
<reference evidence="6 7" key="1">
    <citation type="submission" date="2018-04" db="EMBL/GenBank/DDBJ databases">
        <title>Genomic Encyclopedia of Type Strains, Phase IV (KMG-IV): sequencing the most valuable type-strain genomes for metagenomic binning, comparative biology and taxonomic classification.</title>
        <authorList>
            <person name="Goeker M."/>
        </authorList>
    </citation>
    <scope>NUCLEOTIDE SEQUENCE [LARGE SCALE GENOMIC DNA]</scope>
    <source>
        <strain evidence="6 7">DSM 14823</strain>
    </source>
</reference>
<dbReference type="PANTHER" id="PTHR34136">
    <property type="match status" value="1"/>
</dbReference>
<keyword evidence="1" id="KW-0328">Glycosyltransferase</keyword>
<proteinExistence type="predicted"/>
<feature type="domain" description="Glycosyltransferase subfamily 4-like N-terminal" evidence="5">
    <location>
        <begin position="16"/>
        <end position="175"/>
    </location>
</feature>
<evidence type="ECO:0000313" key="7">
    <source>
        <dbReference type="Proteomes" id="UP000245959"/>
    </source>
</evidence>
<protein>
    <submittedName>
        <fullName evidence="6">Exopolysaccharide biosynthesis WecB/TagA/CpsF family protein</fullName>
    </submittedName>
</protein>
<dbReference type="Gene3D" id="3.40.50.2000">
    <property type="entry name" value="Glycogen Phosphorylase B"/>
    <property type="match status" value="2"/>
</dbReference>
<evidence type="ECO:0000259" key="4">
    <source>
        <dbReference type="Pfam" id="PF00534"/>
    </source>
</evidence>
<gene>
    <name evidence="6" type="ORF">C8D82_10984</name>
</gene>
<keyword evidence="3" id="KW-0812">Transmembrane</keyword>
<dbReference type="AlphaFoldDB" id="A0A2U1B3Z3"/>
<evidence type="ECO:0000313" key="6">
    <source>
        <dbReference type="EMBL" id="PVY43399.1"/>
    </source>
</evidence>
<dbReference type="OrthoDB" id="9771846at2"/>
<dbReference type="RefSeq" id="WP_116883579.1">
    <property type="nucleotide sequence ID" value="NZ_CABMMC010000037.1"/>
</dbReference>
<feature type="transmembrane region" description="Helical" evidence="3">
    <location>
        <begin position="386"/>
        <end position="406"/>
    </location>
</feature>
<dbReference type="Pfam" id="PF13439">
    <property type="entry name" value="Glyco_transf_4"/>
    <property type="match status" value="1"/>
</dbReference>
<dbReference type="Pfam" id="PF00534">
    <property type="entry name" value="Glycos_transf_1"/>
    <property type="match status" value="1"/>
</dbReference>
<keyword evidence="3" id="KW-0472">Membrane</keyword>
<name>A0A2U1B3Z3_9BACT</name>
<sequence length="767" mass="86578">MAKIFCCVSCFDHGKSGISVYIVNVLRQLAEHHELTVAAFDADRPLLPESEHIRYRSIPAWLDRPLFNMLWHLFVLPLTIRQREFDAIFLPAANRRAMLFCRTFTVGVVHDLSQYHVKTKYDPFRMLYVMKLLPFAVRRLARVVAISESTAADLVKFWEIALAKISVICNGYDREMFSAEPQPDDAARVEKYSGEEAFLLYVSRLEHPGKNHTGLIRAYGLLAPALKEKYRLVLGGSDWNGAEEIHRAAAASPDAARIRLAGFVASADLPALYRRCALYVFPSRFEGFGLSLVEAMACGAPTACSETSSLGEIGEGAARLFDPELPEGIAAALTAVLDDPEEVAALRRAGFRRAAEFSWEKHVAALGGLFERRRHRPGAVVVAVEYILALAGFCIVSVPGLLLGALCGKLRFRRVFDLAGRPLRLPEVRSESALWRGSPRFAYVLAGRIGLVGDPLRDFEPELACFDRPGVFTPDFIHRSGRLAVQGALRERKQMHRSLWSDLGLVLRTFPALLFGGAGREEEKFHLLGLEVRNRSMREALDHFKECIRERKRLQVAFMNPDCFNIACRDPEYFRLMKERFEVLADGIGLVIAGKLTGQRLRENINGSDMYPHLCEMAEKNGFSIYLLGARPGVVETMRRKTLESYPRLKFSGVRDGCFDLDAGAEQVVAAINASGADILLVAFGVPRQEKWLERWGEQLAAPVRIGVGGLFDFYSGRIRRAPLWMREIGMEWSFRLLMEPRRLFRRYIIGNPLFLWRVVRRQLSRR</sequence>
<evidence type="ECO:0000259" key="5">
    <source>
        <dbReference type="Pfam" id="PF13439"/>
    </source>
</evidence>
<organism evidence="6 7">
    <name type="scientific">Victivallis vadensis</name>
    <dbReference type="NCBI Taxonomy" id="172901"/>
    <lineage>
        <taxon>Bacteria</taxon>
        <taxon>Pseudomonadati</taxon>
        <taxon>Lentisphaerota</taxon>
        <taxon>Lentisphaeria</taxon>
        <taxon>Victivallales</taxon>
        <taxon>Victivallaceae</taxon>
        <taxon>Victivallis</taxon>
    </lineage>
</organism>
<dbReference type="InterPro" id="IPR001296">
    <property type="entry name" value="Glyco_trans_1"/>
</dbReference>
<dbReference type="CDD" id="cd06533">
    <property type="entry name" value="Glyco_transf_WecG_TagA"/>
    <property type="match status" value="1"/>
</dbReference>
<dbReference type="SUPFAM" id="SSF53756">
    <property type="entry name" value="UDP-Glycosyltransferase/glycogen phosphorylase"/>
    <property type="match status" value="1"/>
</dbReference>
<dbReference type="GO" id="GO:0016758">
    <property type="term" value="F:hexosyltransferase activity"/>
    <property type="evidence" value="ECO:0007669"/>
    <property type="project" value="TreeGrafter"/>
</dbReference>
<evidence type="ECO:0000256" key="1">
    <source>
        <dbReference type="ARBA" id="ARBA00022676"/>
    </source>
</evidence>
<evidence type="ECO:0000256" key="3">
    <source>
        <dbReference type="SAM" id="Phobius"/>
    </source>
</evidence>
<evidence type="ECO:0000256" key="2">
    <source>
        <dbReference type="ARBA" id="ARBA00022679"/>
    </source>
</evidence>
<dbReference type="GeneID" id="78294886"/>
<dbReference type="InterPro" id="IPR004629">
    <property type="entry name" value="WecG_TagA_CpsF"/>
</dbReference>
<dbReference type="CDD" id="cd03809">
    <property type="entry name" value="GT4_MtfB-like"/>
    <property type="match status" value="1"/>
</dbReference>
<dbReference type="InterPro" id="IPR028098">
    <property type="entry name" value="Glyco_trans_4-like_N"/>
</dbReference>